<dbReference type="CDD" id="cd04210">
    <property type="entry name" value="Cupredoxin_like_1"/>
    <property type="match status" value="1"/>
</dbReference>
<evidence type="ECO:0000313" key="6">
    <source>
        <dbReference type="Proteomes" id="UP000010478"/>
    </source>
</evidence>
<dbReference type="KEGG" id="oni:Osc7112_5393"/>
<evidence type="ECO:0000259" key="4">
    <source>
        <dbReference type="Pfam" id="PF00127"/>
    </source>
</evidence>
<keyword evidence="3" id="KW-0812">Transmembrane</keyword>
<organism evidence="5 6">
    <name type="scientific">Phormidium nigroviride PCC 7112</name>
    <dbReference type="NCBI Taxonomy" id="179408"/>
    <lineage>
        <taxon>Bacteria</taxon>
        <taxon>Bacillati</taxon>
        <taxon>Cyanobacteriota</taxon>
        <taxon>Cyanophyceae</taxon>
        <taxon>Oscillatoriophycideae</taxon>
        <taxon>Oscillatoriales</taxon>
        <taxon>Oscillatoriaceae</taxon>
        <taxon>Phormidium</taxon>
    </lineage>
</organism>
<dbReference type="PANTHER" id="PTHR38439">
    <property type="entry name" value="AURACYANIN-B"/>
    <property type="match status" value="1"/>
</dbReference>
<dbReference type="InterPro" id="IPR000923">
    <property type="entry name" value="BlueCu_1"/>
</dbReference>
<dbReference type="Gene3D" id="2.60.40.420">
    <property type="entry name" value="Cupredoxins - blue copper proteins"/>
    <property type="match status" value="1"/>
</dbReference>
<dbReference type="AlphaFoldDB" id="K9VQ09"/>
<dbReference type="RefSeq" id="WP_015178837.1">
    <property type="nucleotide sequence ID" value="NC_019729.1"/>
</dbReference>
<evidence type="ECO:0000313" key="5">
    <source>
        <dbReference type="EMBL" id="AFZ09629.1"/>
    </source>
</evidence>
<feature type="transmembrane region" description="Helical" evidence="3">
    <location>
        <begin position="21"/>
        <end position="41"/>
    </location>
</feature>
<gene>
    <name evidence="5" type="ORF">Osc7112_5393</name>
</gene>
<dbReference type="STRING" id="179408.Osc7112_5393"/>
<evidence type="ECO:0000256" key="2">
    <source>
        <dbReference type="ARBA" id="ARBA00023008"/>
    </source>
</evidence>
<keyword evidence="3" id="KW-1133">Transmembrane helix</keyword>
<accession>K9VQ09</accession>
<proteinExistence type="predicted"/>
<evidence type="ECO:0000256" key="1">
    <source>
        <dbReference type="ARBA" id="ARBA00022723"/>
    </source>
</evidence>
<dbReference type="PANTHER" id="PTHR38439:SF3">
    <property type="entry name" value="COPPER-RESISTANT CUPROPROTEIN COPI"/>
    <property type="match status" value="1"/>
</dbReference>
<dbReference type="PATRIC" id="fig|179408.3.peg.6735"/>
<reference evidence="5 6" key="1">
    <citation type="submission" date="2012-05" db="EMBL/GenBank/DDBJ databases">
        <title>Finished chromosome of genome of Oscillatoria sp. PCC 7112.</title>
        <authorList>
            <consortium name="US DOE Joint Genome Institute"/>
            <person name="Gugger M."/>
            <person name="Coursin T."/>
            <person name="Rippka R."/>
            <person name="Tandeau De Marsac N."/>
            <person name="Huntemann M."/>
            <person name="Wei C.-L."/>
            <person name="Han J."/>
            <person name="Detter J.C."/>
            <person name="Han C."/>
            <person name="Tapia R."/>
            <person name="Davenport K."/>
            <person name="Daligault H."/>
            <person name="Erkkila T."/>
            <person name="Gu W."/>
            <person name="Munk A.C.C."/>
            <person name="Teshima H."/>
            <person name="Xu Y."/>
            <person name="Chain P."/>
            <person name="Chen A."/>
            <person name="Krypides N."/>
            <person name="Mavromatis K."/>
            <person name="Markowitz V."/>
            <person name="Szeto E."/>
            <person name="Ivanova N."/>
            <person name="Mikhailova N."/>
            <person name="Ovchinnikova G."/>
            <person name="Pagani I."/>
            <person name="Pati A."/>
            <person name="Goodwin L."/>
            <person name="Peters L."/>
            <person name="Pitluck S."/>
            <person name="Woyke T."/>
            <person name="Kerfeld C."/>
        </authorList>
    </citation>
    <scope>NUCLEOTIDE SEQUENCE [LARGE SCALE GENOMIC DNA]</scope>
    <source>
        <strain evidence="5 6">PCC 7112</strain>
    </source>
</reference>
<keyword evidence="2" id="KW-0186">Copper</keyword>
<dbReference type="InterPro" id="IPR041716">
    <property type="entry name" value="Cupredoxin-like_Cyanobacteria"/>
</dbReference>
<dbReference type="GO" id="GO:0009055">
    <property type="term" value="F:electron transfer activity"/>
    <property type="evidence" value="ECO:0007669"/>
    <property type="project" value="InterPro"/>
</dbReference>
<keyword evidence="1" id="KW-0479">Metal-binding</keyword>
<feature type="domain" description="Blue (type 1) copper" evidence="4">
    <location>
        <begin position="57"/>
        <end position="164"/>
    </location>
</feature>
<dbReference type="GO" id="GO:0005507">
    <property type="term" value="F:copper ion binding"/>
    <property type="evidence" value="ECO:0007669"/>
    <property type="project" value="InterPro"/>
</dbReference>
<evidence type="ECO:0000256" key="3">
    <source>
        <dbReference type="SAM" id="Phobius"/>
    </source>
</evidence>
<dbReference type="PROSITE" id="PS00079">
    <property type="entry name" value="MULTICOPPER_OXIDASE1"/>
    <property type="match status" value="1"/>
</dbReference>
<keyword evidence="6" id="KW-1185">Reference proteome</keyword>
<dbReference type="HOGENOM" id="CLU_112453_1_0_3"/>
<protein>
    <recommendedName>
        <fullName evidence="4">Blue (type 1) copper domain-containing protein</fullName>
    </recommendedName>
</protein>
<dbReference type="InterPro" id="IPR050845">
    <property type="entry name" value="Cu-binding_ET"/>
</dbReference>
<dbReference type="EMBL" id="CP003614">
    <property type="protein sequence ID" value="AFZ09629.1"/>
    <property type="molecule type" value="Genomic_DNA"/>
</dbReference>
<dbReference type="Pfam" id="PF00127">
    <property type="entry name" value="Copper-bind"/>
    <property type="match status" value="1"/>
</dbReference>
<keyword evidence="3" id="KW-0472">Membrane</keyword>
<dbReference type="Proteomes" id="UP000010478">
    <property type="component" value="Chromosome"/>
</dbReference>
<dbReference type="eggNOG" id="COG4454">
    <property type="taxonomic scope" value="Bacteria"/>
</dbReference>
<dbReference type="SUPFAM" id="SSF49503">
    <property type="entry name" value="Cupredoxins"/>
    <property type="match status" value="1"/>
</dbReference>
<dbReference type="InterPro" id="IPR033138">
    <property type="entry name" value="Cu_oxidase_CS"/>
</dbReference>
<name>K9VQ09_9CYAN</name>
<dbReference type="InterPro" id="IPR008972">
    <property type="entry name" value="Cupredoxin"/>
</dbReference>
<sequence precursor="true">MIDLLGLQLGEFYRSQRLQKTFKVILGLILCLSTILMPAAIASAAGDLSRQPVTEITVSLGNEAGELKFFPNQLEFESGKRYKLVLKNPSSQKHYFTAKNFADASWTQKVEAGNVEIKGAIHELELKPGAMAEWLFVPIKSGSYNLRCTVAGHTEAGMIGKITIAS</sequence>